<comment type="caution">
    <text evidence="4">The sequence shown here is derived from an EMBL/GenBank/DDBJ whole genome shotgun (WGS) entry which is preliminary data.</text>
</comment>
<name>R2SRK3_9ENTE</name>
<dbReference type="Pfam" id="PF08220">
    <property type="entry name" value="HTH_DeoR"/>
    <property type="match status" value="1"/>
</dbReference>
<protein>
    <recommendedName>
        <fullName evidence="3">HTH deoR-type domain-containing protein</fullName>
    </recommendedName>
</protein>
<dbReference type="eggNOG" id="ENOG50305ZH">
    <property type="taxonomic scope" value="Bacteria"/>
</dbReference>
<keyword evidence="2" id="KW-0804">Transcription</keyword>
<organism evidence="4 5">
    <name type="scientific">Enterococcus pallens ATCC BAA-351</name>
    <dbReference type="NCBI Taxonomy" id="1158607"/>
    <lineage>
        <taxon>Bacteria</taxon>
        <taxon>Bacillati</taxon>
        <taxon>Bacillota</taxon>
        <taxon>Bacilli</taxon>
        <taxon>Lactobacillales</taxon>
        <taxon>Enterococcaceae</taxon>
        <taxon>Enterococcus</taxon>
    </lineage>
</organism>
<dbReference type="Proteomes" id="UP000013782">
    <property type="component" value="Unassembled WGS sequence"/>
</dbReference>
<accession>R2SRK3</accession>
<evidence type="ECO:0000256" key="2">
    <source>
        <dbReference type="ARBA" id="ARBA00023163"/>
    </source>
</evidence>
<dbReference type="HOGENOM" id="CLU_658476_0_0_9"/>
<dbReference type="RefSeq" id="WP_010755626.1">
    <property type="nucleotide sequence ID" value="NZ_ASWD01000002.1"/>
</dbReference>
<feature type="domain" description="HTH deoR-type" evidence="3">
    <location>
        <begin position="18"/>
        <end position="53"/>
    </location>
</feature>
<gene>
    <name evidence="4" type="ORF">UAU_00563</name>
</gene>
<dbReference type="AlphaFoldDB" id="R2SRK3"/>
<sequence>MFWNNITEKKTQHYLYLLSLLKKRTYLLEELTNELGVSIKTLRRDLEYLQKSYDLDIETKKTIVWNNPQKYSQSYKAILNQSKQFTVFCDALWQRPLKTTRPVIRRLNESLLPYNMWIDHQRQRLRASRALVFKLQLRYLQEFNQETLGLSSTDCWKYLAVPKISQIDIQKWQRLIVEKELFEEFVKAIQPTKELSYLLYFDYQKTDPLRQQQFYESHERKATFLYRAACDITKNVLHYLEVSAEFKTILQIRFFNVLVELYIGIPINYYSNSQQPVAIPQHLLEVSYQIKRDWYYFDNCSASEVSLLLYAILKRIYPVSMGQPLFSIGLKLNGSLEEIEHTCVKLNQAIQFGHPIAFFPVRTPAIKYDLLIVEGPPAYEDEPNEIIYIEDPSFGDLIQLAVRYFPSKKGDTVFTIP</sequence>
<dbReference type="InterPro" id="IPR001034">
    <property type="entry name" value="DeoR_HTH"/>
</dbReference>
<proteinExistence type="predicted"/>
<reference evidence="4 5" key="1">
    <citation type="submission" date="2013-02" db="EMBL/GenBank/DDBJ databases">
        <title>The Genome Sequence of Enterococcus pallens BAA-351.</title>
        <authorList>
            <consortium name="The Broad Institute Genome Sequencing Platform"/>
            <consortium name="The Broad Institute Genome Sequencing Center for Infectious Disease"/>
            <person name="Earl A.M."/>
            <person name="Gilmore M.S."/>
            <person name="Lebreton F."/>
            <person name="Walker B."/>
            <person name="Young S.K."/>
            <person name="Zeng Q."/>
            <person name="Gargeya S."/>
            <person name="Fitzgerald M."/>
            <person name="Haas B."/>
            <person name="Abouelleil A."/>
            <person name="Alvarado L."/>
            <person name="Arachchi H.M."/>
            <person name="Berlin A.M."/>
            <person name="Chapman S.B."/>
            <person name="Dewar J."/>
            <person name="Goldberg J."/>
            <person name="Griggs A."/>
            <person name="Gujja S."/>
            <person name="Hansen M."/>
            <person name="Howarth C."/>
            <person name="Imamovic A."/>
            <person name="Larimer J."/>
            <person name="McCowan C."/>
            <person name="Murphy C."/>
            <person name="Neiman D."/>
            <person name="Pearson M."/>
            <person name="Priest M."/>
            <person name="Roberts A."/>
            <person name="Saif S."/>
            <person name="Shea T."/>
            <person name="Sisk P."/>
            <person name="Sykes S."/>
            <person name="Wortman J."/>
            <person name="Nusbaum C."/>
            <person name="Birren B."/>
        </authorList>
    </citation>
    <scope>NUCLEOTIDE SEQUENCE [LARGE SCALE GENOMIC DNA]</scope>
    <source>
        <strain evidence="4 5">ATCC BAA-351</strain>
    </source>
</reference>
<keyword evidence="5" id="KW-1185">Reference proteome</keyword>
<dbReference type="STRING" id="160454.RV10_GL000859"/>
<evidence type="ECO:0000259" key="3">
    <source>
        <dbReference type="Pfam" id="PF08220"/>
    </source>
</evidence>
<evidence type="ECO:0000313" key="5">
    <source>
        <dbReference type="Proteomes" id="UP000013782"/>
    </source>
</evidence>
<dbReference type="GO" id="GO:0003700">
    <property type="term" value="F:DNA-binding transcription factor activity"/>
    <property type="evidence" value="ECO:0007669"/>
    <property type="project" value="InterPro"/>
</dbReference>
<evidence type="ECO:0000256" key="1">
    <source>
        <dbReference type="ARBA" id="ARBA00023015"/>
    </source>
</evidence>
<dbReference type="PATRIC" id="fig|1158607.3.peg.568"/>
<dbReference type="EMBL" id="AJAQ01000001">
    <property type="protein sequence ID" value="EOH97895.1"/>
    <property type="molecule type" value="Genomic_DNA"/>
</dbReference>
<keyword evidence="1" id="KW-0805">Transcription regulation</keyword>
<evidence type="ECO:0000313" key="4">
    <source>
        <dbReference type="EMBL" id="EOH97895.1"/>
    </source>
</evidence>